<evidence type="ECO:0000256" key="16">
    <source>
        <dbReference type="SAM" id="SignalP"/>
    </source>
</evidence>
<dbReference type="PANTHER" id="PTHR46376">
    <property type="entry name" value="LEUCINE-ZIPPER-LIKE TRANSCRIPTIONAL REGULATOR 1"/>
    <property type="match status" value="1"/>
</dbReference>
<dbReference type="GO" id="GO:0048731">
    <property type="term" value="P:system development"/>
    <property type="evidence" value="ECO:0007669"/>
    <property type="project" value="UniProtKB-ARBA"/>
</dbReference>
<dbReference type="InterPro" id="IPR035940">
    <property type="entry name" value="CAP_sf"/>
</dbReference>
<dbReference type="InterPro" id="IPR051568">
    <property type="entry name" value="LZTR1/Attractin"/>
</dbReference>
<dbReference type="SMART" id="SM00198">
    <property type="entry name" value="SCP"/>
    <property type="match status" value="1"/>
</dbReference>
<dbReference type="SMART" id="SM00042">
    <property type="entry name" value="CUB"/>
    <property type="match status" value="1"/>
</dbReference>
<evidence type="ECO:0000256" key="4">
    <source>
        <dbReference type="ARBA" id="ARBA00022525"/>
    </source>
</evidence>
<keyword evidence="13" id="KW-0424">Laminin EGF-like domain</keyword>
<dbReference type="InterPro" id="IPR014044">
    <property type="entry name" value="CAP_dom"/>
</dbReference>
<evidence type="ECO:0000256" key="15">
    <source>
        <dbReference type="SAM" id="Phobius"/>
    </source>
</evidence>
<dbReference type="Gene3D" id="2.120.10.80">
    <property type="entry name" value="Kelch-type beta propeller"/>
    <property type="match status" value="2"/>
</dbReference>
<dbReference type="SUPFAM" id="SSF55797">
    <property type="entry name" value="PR-1-like"/>
    <property type="match status" value="1"/>
</dbReference>
<keyword evidence="7 16" id="KW-0732">Signal</keyword>
<evidence type="ECO:0000256" key="10">
    <source>
        <dbReference type="ARBA" id="ARBA00023136"/>
    </source>
</evidence>
<dbReference type="SMART" id="SM00423">
    <property type="entry name" value="PSI"/>
    <property type="match status" value="5"/>
</dbReference>
<evidence type="ECO:0000256" key="7">
    <source>
        <dbReference type="ARBA" id="ARBA00022729"/>
    </source>
</evidence>
<dbReference type="GO" id="GO:0016020">
    <property type="term" value="C:membrane"/>
    <property type="evidence" value="ECO:0007669"/>
    <property type="project" value="UniProtKB-SubCell"/>
</dbReference>
<name>A0AAU9UGD0_EUPED</name>
<dbReference type="Gene3D" id="2.60.120.290">
    <property type="entry name" value="Spermadhesin, CUB domain"/>
    <property type="match status" value="1"/>
</dbReference>
<evidence type="ECO:0000256" key="2">
    <source>
        <dbReference type="ARBA" id="ARBA00004613"/>
    </source>
</evidence>
<keyword evidence="5" id="KW-0245">EGF-like domain</keyword>
<comment type="caution">
    <text evidence="18">The sequence shown here is derived from an EMBL/GenBank/DDBJ whole genome shotgun (WGS) entry which is preliminary data.</text>
</comment>
<evidence type="ECO:0000313" key="18">
    <source>
        <dbReference type="EMBL" id="CAH2096862.1"/>
    </source>
</evidence>
<dbReference type="Gene3D" id="3.40.33.10">
    <property type="entry name" value="CAP"/>
    <property type="match status" value="1"/>
</dbReference>
<keyword evidence="6 15" id="KW-0812">Transmembrane</keyword>
<keyword evidence="10 15" id="KW-0472">Membrane</keyword>
<dbReference type="SUPFAM" id="SSF117281">
    <property type="entry name" value="Kelch motif"/>
    <property type="match status" value="1"/>
</dbReference>
<evidence type="ECO:0000313" key="19">
    <source>
        <dbReference type="Proteomes" id="UP001153954"/>
    </source>
</evidence>
<keyword evidence="9 15" id="KW-1133">Transmembrane helix</keyword>
<protein>
    <recommendedName>
        <fullName evidence="17">CUB domain-containing protein</fullName>
    </recommendedName>
</protein>
<keyword evidence="8" id="KW-0677">Repeat</keyword>
<dbReference type="GO" id="GO:0048513">
    <property type="term" value="P:animal organ development"/>
    <property type="evidence" value="ECO:0007669"/>
    <property type="project" value="UniProtKB-ARBA"/>
</dbReference>
<dbReference type="InterPro" id="IPR056737">
    <property type="entry name" value="Beta-prop_ATRN-MKLN-like"/>
</dbReference>
<feature type="domain" description="CUB" evidence="17">
    <location>
        <begin position="73"/>
        <end position="192"/>
    </location>
</feature>
<dbReference type="InterPro" id="IPR002165">
    <property type="entry name" value="Plexin_repeat"/>
</dbReference>
<dbReference type="SMART" id="SM00181">
    <property type="entry name" value="EGF"/>
    <property type="match status" value="3"/>
</dbReference>
<dbReference type="GO" id="GO:0005794">
    <property type="term" value="C:Golgi apparatus"/>
    <property type="evidence" value="ECO:0007669"/>
    <property type="project" value="TreeGrafter"/>
</dbReference>
<evidence type="ECO:0000256" key="9">
    <source>
        <dbReference type="ARBA" id="ARBA00022989"/>
    </source>
</evidence>
<proteinExistence type="predicted"/>
<dbReference type="GO" id="GO:0005576">
    <property type="term" value="C:extracellular region"/>
    <property type="evidence" value="ECO:0007669"/>
    <property type="project" value="UniProtKB-SubCell"/>
</dbReference>
<dbReference type="InterPro" id="IPR002049">
    <property type="entry name" value="LE_dom"/>
</dbReference>
<gene>
    <name evidence="18" type="ORF">EEDITHA_LOCUS12150</name>
</gene>
<keyword evidence="3" id="KW-0880">Kelch repeat</keyword>
<dbReference type="Pfam" id="PF00431">
    <property type="entry name" value="CUB"/>
    <property type="match status" value="1"/>
</dbReference>
<comment type="caution">
    <text evidence="14">Lacks conserved residue(s) required for the propagation of feature annotation.</text>
</comment>
<evidence type="ECO:0000256" key="14">
    <source>
        <dbReference type="PROSITE-ProRule" id="PRU00059"/>
    </source>
</evidence>
<evidence type="ECO:0000256" key="3">
    <source>
        <dbReference type="ARBA" id="ARBA00022441"/>
    </source>
</evidence>
<dbReference type="InterPro" id="IPR000742">
    <property type="entry name" value="EGF"/>
</dbReference>
<accession>A0AAU9UGD0</accession>
<dbReference type="InterPro" id="IPR000859">
    <property type="entry name" value="CUB_dom"/>
</dbReference>
<dbReference type="Proteomes" id="UP001153954">
    <property type="component" value="Unassembled WGS sequence"/>
</dbReference>
<evidence type="ECO:0000256" key="8">
    <source>
        <dbReference type="ARBA" id="ARBA00022737"/>
    </source>
</evidence>
<comment type="subcellular location">
    <subcellularLocation>
        <location evidence="1">Membrane</location>
        <topology evidence="1">Single-pass membrane protein</topology>
    </subcellularLocation>
    <subcellularLocation>
        <location evidence="2">Secreted</location>
    </subcellularLocation>
</comment>
<dbReference type="Pfam" id="PF01437">
    <property type="entry name" value="PSI"/>
    <property type="match status" value="1"/>
</dbReference>
<evidence type="ECO:0000256" key="11">
    <source>
        <dbReference type="ARBA" id="ARBA00023157"/>
    </source>
</evidence>
<sequence>MVESLQMFLFLFKSKYRRKWSWFSPFLCSVLIVLLFCHGVLAKCSDHNCLNGVCKNDTCVCYDGWQGPQCQHCGGKIKLTEPTGIITDGPGNYSVSTQCSWLIVPPRLGPNPPALRVRLESFATECGWDHLYVYDGDSVRAERLLAVFSGVLDNNDSGWTRQVIAHSGSVLLHFFSDDAYAMEGFNVTYAAYSCPSNDHRTNCSNHGECDEGSCRCEPNWVGVACDQPLCPNDCNIATGGGVCTAHGCACSAGRSGAACDVQAGGAAWKWAWREEGEGGARPRGTPPAAAAHALLVYNDDLLRVGGETFSDAPFLYKYKTAENEWIPMEARGETPLPRFAHSAVIYGNELIVYGGVVASDEPERGGGLAGLEGRAGEVTNELWRARLDGNSATWRNATPTACAPHRPAPLKHCGGLHLSGHTAVMVQMGPTKKPVMLVFFGHSPYYGYLHLVQEYYAEENVWAAARTRGAAARGGFAHSAAYDAASARVYLHAGLVSESEATQAPSAALYEYEIETRIWRPLPSAPTPRYLHTAIFVSPGMMLVFGGNAHNNSASLSSGPGSERCFDAAALLYHARCRTWYPIPELGSSARAAHAAAVLPRAARPTAIVHAGFDGRLRSDALLFETGDKCSSKKDEASCLGSAQRAAVACVWRKSDQTCVGIEEIGWKQSFDDSVKACVNEPVFDDSRCAGAESCEACVASGCAWCGACLPSAQHCLRHAHLGHALMALSVEECAADAGGAACARYHSCAACHAHLHRHPHGSEELSQRACYWDYDTVKCRPANSSTDIRSVTATATGVCSAACVTFRTCNNCTSEECIWCASAGRCVDKNAYGASFPFGGCRAWSTNGCVGGVAAGVAGGGVSGCAAHASCAACLAEPACGWCDDGAGGGRGACQPGGERRPHHPHVCPHRRWHFTQCPACQCNGHAVCDAAARCVQPCGARAVGAHCELCAPAHWGSPLNGGACQPCECNAQAVSCAVDTGRCYCSTKGLAGDRCDKCDNTNHYHADLYNKGCYYDLAVDYQFTFNLSKKEDRHLSAINFRNAPVKPDVDADFSITCSAHARMNLTVRTRSDPAERTLISDVNCTNFRYKFAKSEHAFGVVDNVTLTTFFVYVYDFRPPLWIQISFSQYPKLNLQQFFITFSSCFLLLLMVAATLWKIKQKYDLYRRRQRLFVEMEQMASRPFSQVSIELEKGGGGSGVPAPVALEPCRSGRAAVLSLLVRLPTGGTGRAPPLGGLALASALVTLGHQHHAHHATTDSWTSMLLKVLILFYVGITASELDDQPYCALRYRRLCQGKGHHVACQFPSPEPGLSCQNYSQIKFTNDLRHYVVHYINRRRQRIAAGNERVRGGAHLPKPEIMMLVTWDRELALLAQRLADQCQFVHDDCRATVRYPYAGQSVGEVRWRRSSDSDELSAQRAIRRVLDAWWGERRRVTPQQLTAPFRLTAKGTVWGHFSQLAVWNLRAVGCGAVRHGSEYTRMLLVCDFSHTNMLGQRTIIPGPLIACPIHTIRRPRTAYPLLCAPVRRPIENHNHEYFDNYEDQEYEVNDMHNENYISTTRTQETTRTTRTSKKTEGTTTRRHIKTTKLEEENRPIITIDPRIDYYVSLDKKSTRRVIDRLQYELEINNNEKQRVTMKKYHQWVSRRPNFGRLREKQEQIWEHNAQNKFVTHENEETKFEYNKILSTKKHHITNQSSLMLDQDDVDQLFRDTGFNVNWRKQSSPR</sequence>
<dbReference type="Pfam" id="PF24981">
    <property type="entry name" value="Beta-prop_ATRN-LZTR1"/>
    <property type="match status" value="1"/>
</dbReference>
<dbReference type="Pfam" id="PF24972">
    <property type="entry name" value="GBD_ATRN"/>
    <property type="match status" value="1"/>
</dbReference>
<reference evidence="18" key="1">
    <citation type="submission" date="2022-03" db="EMBL/GenBank/DDBJ databases">
        <authorList>
            <person name="Tunstrom K."/>
        </authorList>
    </citation>
    <scope>NUCLEOTIDE SEQUENCE</scope>
</reference>
<dbReference type="CDD" id="cd00041">
    <property type="entry name" value="CUB"/>
    <property type="match status" value="1"/>
</dbReference>
<dbReference type="InterPro" id="IPR016201">
    <property type="entry name" value="PSI"/>
</dbReference>
<keyword evidence="11" id="KW-1015">Disulfide bond</keyword>
<evidence type="ECO:0000256" key="5">
    <source>
        <dbReference type="ARBA" id="ARBA00022536"/>
    </source>
</evidence>
<dbReference type="CDD" id="cd05380">
    <property type="entry name" value="CAP_euk"/>
    <property type="match status" value="1"/>
</dbReference>
<evidence type="ECO:0000256" key="6">
    <source>
        <dbReference type="ARBA" id="ARBA00022692"/>
    </source>
</evidence>
<evidence type="ECO:0000256" key="12">
    <source>
        <dbReference type="ARBA" id="ARBA00023180"/>
    </source>
</evidence>
<keyword evidence="12" id="KW-0325">Glycoprotein</keyword>
<dbReference type="EMBL" id="CAKOGL010000017">
    <property type="protein sequence ID" value="CAH2096862.1"/>
    <property type="molecule type" value="Genomic_DNA"/>
</dbReference>
<dbReference type="Pfam" id="PF00188">
    <property type="entry name" value="CAP"/>
    <property type="match status" value="1"/>
</dbReference>
<dbReference type="Pfam" id="PF24973">
    <property type="entry name" value="EGF_LMN_ATRN"/>
    <property type="match status" value="1"/>
</dbReference>
<feature type="chain" id="PRO_5043953390" description="CUB domain-containing protein" evidence="16">
    <location>
        <begin position="43"/>
        <end position="1724"/>
    </location>
</feature>
<dbReference type="CDD" id="cd00055">
    <property type="entry name" value="EGF_Lam"/>
    <property type="match status" value="2"/>
</dbReference>
<dbReference type="PANTHER" id="PTHR46376:SF2">
    <property type="entry name" value="DISTRACTED, ISOFORM B"/>
    <property type="match status" value="1"/>
</dbReference>
<organism evidence="18 19">
    <name type="scientific">Euphydryas editha</name>
    <name type="common">Edith's checkerspot</name>
    <dbReference type="NCBI Taxonomy" id="104508"/>
    <lineage>
        <taxon>Eukaryota</taxon>
        <taxon>Metazoa</taxon>
        <taxon>Ecdysozoa</taxon>
        <taxon>Arthropoda</taxon>
        <taxon>Hexapoda</taxon>
        <taxon>Insecta</taxon>
        <taxon>Pterygota</taxon>
        <taxon>Neoptera</taxon>
        <taxon>Endopterygota</taxon>
        <taxon>Lepidoptera</taxon>
        <taxon>Glossata</taxon>
        <taxon>Ditrysia</taxon>
        <taxon>Papilionoidea</taxon>
        <taxon>Nymphalidae</taxon>
        <taxon>Nymphalinae</taxon>
        <taxon>Euphydryas</taxon>
    </lineage>
</organism>
<feature type="transmembrane region" description="Helical" evidence="15">
    <location>
        <begin position="1139"/>
        <end position="1160"/>
    </location>
</feature>
<dbReference type="SMART" id="SM00180">
    <property type="entry name" value="EGF_Lam"/>
    <property type="match status" value="2"/>
</dbReference>
<evidence type="ECO:0000256" key="1">
    <source>
        <dbReference type="ARBA" id="ARBA00004167"/>
    </source>
</evidence>
<dbReference type="InterPro" id="IPR056863">
    <property type="entry name" value="LMN_ATRN_NET-like_EGF"/>
</dbReference>
<dbReference type="Pfam" id="PF23106">
    <property type="entry name" value="EGF_Teneurin"/>
    <property type="match status" value="1"/>
</dbReference>
<dbReference type="PROSITE" id="PS01180">
    <property type="entry name" value="CUB"/>
    <property type="match status" value="1"/>
</dbReference>
<keyword evidence="4" id="KW-0964">Secreted</keyword>
<dbReference type="Gene3D" id="2.10.25.10">
    <property type="entry name" value="Laminin"/>
    <property type="match status" value="2"/>
</dbReference>
<dbReference type="InterPro" id="IPR035914">
    <property type="entry name" value="Sperma_CUB_dom_sf"/>
</dbReference>
<feature type="signal peptide" evidence="16">
    <location>
        <begin position="1"/>
        <end position="42"/>
    </location>
</feature>
<evidence type="ECO:0000259" key="17">
    <source>
        <dbReference type="PROSITE" id="PS01180"/>
    </source>
</evidence>
<evidence type="ECO:0000256" key="13">
    <source>
        <dbReference type="ARBA" id="ARBA00023292"/>
    </source>
</evidence>
<dbReference type="SUPFAM" id="SSF49854">
    <property type="entry name" value="Spermadhesin, CUB domain"/>
    <property type="match status" value="1"/>
</dbReference>
<dbReference type="InterPro" id="IPR015915">
    <property type="entry name" value="Kelch-typ_b-propeller"/>
</dbReference>
<keyword evidence="19" id="KW-1185">Reference proteome</keyword>
<dbReference type="InterPro" id="IPR056732">
    <property type="entry name" value="GBD_ATRN"/>
</dbReference>